<dbReference type="GO" id="GO:0043565">
    <property type="term" value="F:sequence-specific DNA binding"/>
    <property type="evidence" value="ECO:0007669"/>
    <property type="project" value="InterPro"/>
</dbReference>
<keyword evidence="3" id="KW-0804">Transcription</keyword>
<dbReference type="Gene3D" id="1.10.10.60">
    <property type="entry name" value="Homeodomain-like"/>
    <property type="match status" value="2"/>
</dbReference>
<dbReference type="KEGG" id="ppsc:EHS13_30930"/>
<dbReference type="PROSITE" id="PS01124">
    <property type="entry name" value="HTH_ARAC_FAMILY_2"/>
    <property type="match status" value="1"/>
</dbReference>
<dbReference type="InterPro" id="IPR018062">
    <property type="entry name" value="HTH_AraC-typ_CS"/>
</dbReference>
<gene>
    <name evidence="5" type="ORF">EHS13_30930</name>
</gene>
<name>A0A6B8RRG1_9BACL</name>
<dbReference type="SUPFAM" id="SSF51215">
    <property type="entry name" value="Regulatory protein AraC"/>
    <property type="match status" value="1"/>
</dbReference>
<organism evidence="5 6">
    <name type="scientific">Paenibacillus psychroresistens</name>
    <dbReference type="NCBI Taxonomy" id="1778678"/>
    <lineage>
        <taxon>Bacteria</taxon>
        <taxon>Bacillati</taxon>
        <taxon>Bacillota</taxon>
        <taxon>Bacilli</taxon>
        <taxon>Bacillales</taxon>
        <taxon>Paenibacillaceae</taxon>
        <taxon>Paenibacillus</taxon>
    </lineage>
</organism>
<dbReference type="PANTHER" id="PTHR43280">
    <property type="entry name" value="ARAC-FAMILY TRANSCRIPTIONAL REGULATOR"/>
    <property type="match status" value="1"/>
</dbReference>
<dbReference type="GO" id="GO:0003700">
    <property type="term" value="F:DNA-binding transcription factor activity"/>
    <property type="evidence" value="ECO:0007669"/>
    <property type="project" value="InterPro"/>
</dbReference>
<dbReference type="InterPro" id="IPR020449">
    <property type="entry name" value="Tscrpt_reg_AraC-type_HTH"/>
</dbReference>
<dbReference type="PRINTS" id="PR00032">
    <property type="entry name" value="HTHARAC"/>
</dbReference>
<dbReference type="AlphaFoldDB" id="A0A6B8RRG1"/>
<reference evidence="6" key="1">
    <citation type="submission" date="2018-11" db="EMBL/GenBank/DDBJ databases">
        <title>Complete genome sequence of Paenibacillus sp. ML311-T8.</title>
        <authorList>
            <person name="Nam Y.-D."/>
            <person name="Kang J."/>
            <person name="Chung W.-H."/>
            <person name="Park Y.S."/>
        </authorList>
    </citation>
    <scope>NUCLEOTIDE SEQUENCE [LARGE SCALE GENOMIC DNA]</scope>
    <source>
        <strain evidence="6">ML311-T8</strain>
    </source>
</reference>
<dbReference type="EMBL" id="CP034235">
    <property type="protein sequence ID" value="QGQ98981.1"/>
    <property type="molecule type" value="Genomic_DNA"/>
</dbReference>
<dbReference type="CDD" id="cd06986">
    <property type="entry name" value="cupin_MmsR-like_N"/>
    <property type="match status" value="1"/>
</dbReference>
<evidence type="ECO:0000313" key="5">
    <source>
        <dbReference type="EMBL" id="QGQ98981.1"/>
    </source>
</evidence>
<sequence>MDKCCRRTCTLMIYRRNPMSLSHISFLAPNPVSSSITVLTAGSHITKPGHRVGAQIIDYCLIHHVVSGQGFFQCRGQRYTVSAGSSFFIFPDELVDYESSIDSPWHYYWVGFRSGAAYQMLDEMGISIDMPVVEAKGKRRISAFLRLIERHFLDRSAIAELQAQAYTQLLIAEYGKSLHTAIPLKNSNEGAGNIAKAIRWMNTHYHEPISIERLALTIGYHRSHMTRLFHKYTGTAPMTYLFQIRMRRAQSLLHGHLSIEQVAAATGYADPLYFSKQFKKWMGLTPTEYRNTRY</sequence>
<dbReference type="Pfam" id="PF02311">
    <property type="entry name" value="AraC_binding"/>
    <property type="match status" value="1"/>
</dbReference>
<evidence type="ECO:0000256" key="3">
    <source>
        <dbReference type="ARBA" id="ARBA00023163"/>
    </source>
</evidence>
<dbReference type="InterPro" id="IPR009057">
    <property type="entry name" value="Homeodomain-like_sf"/>
</dbReference>
<dbReference type="InterPro" id="IPR003313">
    <property type="entry name" value="AraC-bd"/>
</dbReference>
<dbReference type="PANTHER" id="PTHR43280:SF30">
    <property type="entry name" value="MMSAB OPERON REGULATORY PROTEIN"/>
    <property type="match status" value="1"/>
</dbReference>
<dbReference type="PROSITE" id="PS00041">
    <property type="entry name" value="HTH_ARAC_FAMILY_1"/>
    <property type="match status" value="1"/>
</dbReference>
<protein>
    <submittedName>
        <fullName evidence="5">AraC family transcriptional regulator</fullName>
    </submittedName>
</protein>
<dbReference type="InterPro" id="IPR037923">
    <property type="entry name" value="HTH-like"/>
</dbReference>
<proteinExistence type="predicted"/>
<keyword evidence="6" id="KW-1185">Reference proteome</keyword>
<evidence type="ECO:0000256" key="1">
    <source>
        <dbReference type="ARBA" id="ARBA00023015"/>
    </source>
</evidence>
<evidence type="ECO:0000259" key="4">
    <source>
        <dbReference type="PROSITE" id="PS01124"/>
    </source>
</evidence>
<dbReference type="Gene3D" id="2.60.120.280">
    <property type="entry name" value="Regulatory protein AraC"/>
    <property type="match status" value="1"/>
</dbReference>
<keyword evidence="1" id="KW-0805">Transcription regulation</keyword>
<accession>A0A6B8RRG1</accession>
<feature type="domain" description="HTH araC/xylS-type" evidence="4">
    <location>
        <begin position="195"/>
        <end position="292"/>
    </location>
</feature>
<dbReference type="InterPro" id="IPR018060">
    <property type="entry name" value="HTH_AraC"/>
</dbReference>
<dbReference type="SMART" id="SM00342">
    <property type="entry name" value="HTH_ARAC"/>
    <property type="match status" value="1"/>
</dbReference>
<evidence type="ECO:0000256" key="2">
    <source>
        <dbReference type="ARBA" id="ARBA00023125"/>
    </source>
</evidence>
<dbReference type="SUPFAM" id="SSF46689">
    <property type="entry name" value="Homeodomain-like"/>
    <property type="match status" value="2"/>
</dbReference>
<dbReference type="Proteomes" id="UP000426246">
    <property type="component" value="Chromosome"/>
</dbReference>
<dbReference type="Pfam" id="PF12833">
    <property type="entry name" value="HTH_18"/>
    <property type="match status" value="1"/>
</dbReference>
<evidence type="ECO:0000313" key="6">
    <source>
        <dbReference type="Proteomes" id="UP000426246"/>
    </source>
</evidence>
<keyword evidence="2" id="KW-0238">DNA-binding</keyword>